<proteinExistence type="predicted"/>
<evidence type="ECO:0000313" key="2">
    <source>
        <dbReference type="Proteomes" id="UP001589844"/>
    </source>
</evidence>
<name>A0ABV6IHT8_9BURK</name>
<keyword evidence="2" id="KW-1185">Reference proteome</keyword>
<evidence type="ECO:0000313" key="1">
    <source>
        <dbReference type="EMBL" id="MFC0350414.1"/>
    </source>
</evidence>
<dbReference type="Proteomes" id="UP001589844">
    <property type="component" value="Unassembled WGS sequence"/>
</dbReference>
<comment type="caution">
    <text evidence="1">The sequence shown here is derived from an EMBL/GenBank/DDBJ whole genome shotgun (WGS) entry which is preliminary data.</text>
</comment>
<organism evidence="1 2">
    <name type="scientific">Undibacterium danionis</name>
    <dbReference type="NCBI Taxonomy" id="1812100"/>
    <lineage>
        <taxon>Bacteria</taxon>
        <taxon>Pseudomonadati</taxon>
        <taxon>Pseudomonadota</taxon>
        <taxon>Betaproteobacteria</taxon>
        <taxon>Burkholderiales</taxon>
        <taxon>Oxalobacteraceae</taxon>
        <taxon>Undibacterium</taxon>
    </lineage>
</organism>
<protein>
    <submittedName>
        <fullName evidence="1">Uncharacterized protein</fullName>
    </submittedName>
</protein>
<dbReference type="RefSeq" id="WP_390212693.1">
    <property type="nucleotide sequence ID" value="NZ_JBHLXJ010000013.1"/>
</dbReference>
<gene>
    <name evidence="1" type="ORF">ACFFJH_11395</name>
</gene>
<accession>A0ABV6IHT8</accession>
<dbReference type="EMBL" id="JBHLXJ010000013">
    <property type="protein sequence ID" value="MFC0350414.1"/>
    <property type="molecule type" value="Genomic_DNA"/>
</dbReference>
<reference evidence="1 2" key="1">
    <citation type="submission" date="2024-09" db="EMBL/GenBank/DDBJ databases">
        <authorList>
            <person name="Sun Q."/>
            <person name="Mori K."/>
        </authorList>
    </citation>
    <scope>NUCLEOTIDE SEQUENCE [LARGE SCALE GENOMIC DNA]</scope>
    <source>
        <strain evidence="1 2">CCM 8677</strain>
    </source>
</reference>
<sequence>MQLNDLNFISKIEAANVGSVTSIVSNLNYYRPGPHRPMSYTAA</sequence>